<evidence type="ECO:0000256" key="1">
    <source>
        <dbReference type="SAM" id="Phobius"/>
    </source>
</evidence>
<dbReference type="PROSITE" id="PS51257">
    <property type="entry name" value="PROKAR_LIPOPROTEIN"/>
    <property type="match status" value="1"/>
</dbReference>
<dbReference type="EMBL" id="AP014685">
    <property type="protein sequence ID" value="BAR59952.1"/>
    <property type="molecule type" value="Genomic_DNA"/>
</dbReference>
<sequence>MPEKKHVGRRAPARVDHPFKGIALILLSTVFLGCSVSGAFLPFD</sequence>
<proteinExistence type="predicted"/>
<keyword evidence="1" id="KW-1133">Transmembrane helix</keyword>
<gene>
    <name evidence="2" type="ORF">NK6_6801</name>
</gene>
<dbReference type="AlphaFoldDB" id="A0A0E4BSX3"/>
<organism evidence="2 3">
    <name type="scientific">Bradyrhizobium diazoefficiens</name>
    <dbReference type="NCBI Taxonomy" id="1355477"/>
    <lineage>
        <taxon>Bacteria</taxon>
        <taxon>Pseudomonadati</taxon>
        <taxon>Pseudomonadota</taxon>
        <taxon>Alphaproteobacteria</taxon>
        <taxon>Hyphomicrobiales</taxon>
        <taxon>Nitrobacteraceae</taxon>
        <taxon>Bradyrhizobium</taxon>
    </lineage>
</organism>
<feature type="transmembrane region" description="Helical" evidence="1">
    <location>
        <begin position="21"/>
        <end position="43"/>
    </location>
</feature>
<reference evidence="2 3" key="1">
    <citation type="submission" date="2014-11" db="EMBL/GenBank/DDBJ databases">
        <title>Symbiosis island explosion on the genome of extra-slow-growing strains of soybean bradyrhizobia with massive insertion sequences.</title>
        <authorList>
            <person name="Iida T."/>
            <person name="Minamisawa K."/>
        </authorList>
    </citation>
    <scope>NUCLEOTIDE SEQUENCE [LARGE SCALE GENOMIC DNA]</scope>
    <source>
        <strain evidence="2 3">NK6</strain>
    </source>
</reference>
<accession>A0A0E4BSX3</accession>
<keyword evidence="1" id="KW-0812">Transmembrane</keyword>
<name>A0A0E4BSX3_9BRAD</name>
<evidence type="ECO:0000313" key="2">
    <source>
        <dbReference type="EMBL" id="BAR59952.1"/>
    </source>
</evidence>
<keyword evidence="1" id="KW-0472">Membrane</keyword>
<protein>
    <submittedName>
        <fullName evidence="2">Uncharacterized protein</fullName>
    </submittedName>
</protein>
<evidence type="ECO:0000313" key="3">
    <source>
        <dbReference type="Proteomes" id="UP000063308"/>
    </source>
</evidence>
<dbReference type="Proteomes" id="UP000063308">
    <property type="component" value="Chromosome"/>
</dbReference>